<gene>
    <name evidence="3" type="ORF">JOF44_003426</name>
</gene>
<protein>
    <recommendedName>
        <fullName evidence="5">DUF4367 domain-containing protein</fullName>
    </recommendedName>
</protein>
<evidence type="ECO:0000313" key="4">
    <source>
        <dbReference type="Proteomes" id="UP000698222"/>
    </source>
</evidence>
<evidence type="ECO:0008006" key="5">
    <source>
        <dbReference type="Google" id="ProtNLM"/>
    </source>
</evidence>
<dbReference type="RefSeq" id="WP_209894347.1">
    <property type="nucleotide sequence ID" value="NZ_BAAAJV010000008.1"/>
</dbReference>
<evidence type="ECO:0000256" key="1">
    <source>
        <dbReference type="SAM" id="MobiDB-lite"/>
    </source>
</evidence>
<dbReference type="Proteomes" id="UP000698222">
    <property type="component" value="Unassembled WGS sequence"/>
</dbReference>
<reference evidence="3 4" key="1">
    <citation type="submission" date="2021-03" db="EMBL/GenBank/DDBJ databases">
        <title>Sequencing the genomes of 1000 actinobacteria strains.</title>
        <authorList>
            <person name="Klenk H.-P."/>
        </authorList>
    </citation>
    <scope>NUCLEOTIDE SEQUENCE [LARGE SCALE GENOMIC DNA]</scope>
    <source>
        <strain evidence="3 4">DSM 14564</strain>
    </source>
</reference>
<comment type="caution">
    <text evidence="3">The sequence shown here is derived from an EMBL/GenBank/DDBJ whole genome shotgun (WGS) entry which is preliminary data.</text>
</comment>
<keyword evidence="4" id="KW-1185">Reference proteome</keyword>
<name>A0ABS4YP02_9MICO</name>
<keyword evidence="2" id="KW-0472">Membrane</keyword>
<keyword evidence="2" id="KW-0812">Transmembrane</keyword>
<evidence type="ECO:0000313" key="3">
    <source>
        <dbReference type="EMBL" id="MBP2410523.1"/>
    </source>
</evidence>
<accession>A0ABS4YP02</accession>
<organism evidence="3 4">
    <name type="scientific">Brachybacterium fresconis</name>
    <dbReference type="NCBI Taxonomy" id="173363"/>
    <lineage>
        <taxon>Bacteria</taxon>
        <taxon>Bacillati</taxon>
        <taxon>Actinomycetota</taxon>
        <taxon>Actinomycetes</taxon>
        <taxon>Micrococcales</taxon>
        <taxon>Dermabacteraceae</taxon>
        <taxon>Brachybacterium</taxon>
    </lineage>
</organism>
<feature type="compositionally biased region" description="Low complexity" evidence="1">
    <location>
        <begin position="1"/>
        <end position="18"/>
    </location>
</feature>
<keyword evidence="2" id="KW-1133">Transmembrane helix</keyword>
<evidence type="ECO:0000256" key="2">
    <source>
        <dbReference type="SAM" id="Phobius"/>
    </source>
</evidence>
<dbReference type="EMBL" id="JAGIOC010000001">
    <property type="protein sequence ID" value="MBP2410523.1"/>
    <property type="molecule type" value="Genomic_DNA"/>
</dbReference>
<feature type="region of interest" description="Disordered" evidence="1">
    <location>
        <begin position="1"/>
        <end position="42"/>
    </location>
</feature>
<sequence>MGQPDHGQPGQGQHAQGQFSAGHVPEGSFAPGPGGGPMEPWPPRRSRPGIWIALGCAVLVILLLLIAVTGGVIYLVTRGGQDETTAPETAQHSGEYFSVQYPATWFSREITADESEYGMVLEVADEEIPDDAYDEFATNSVVVYVFDADLHALKECESQSGFVGYGWDDPGPPETIESATLDGREVPGYRATGEHAGQEAVAEMYCADVGDLVLQVAVETHGSTELSPEVRTILDSWTWTDAA</sequence>
<proteinExistence type="predicted"/>
<feature type="transmembrane region" description="Helical" evidence="2">
    <location>
        <begin position="50"/>
        <end position="76"/>
    </location>
</feature>